<organism evidence="1 2">
    <name type="scientific">Solidesulfovibrio carbinoliphilus subsp. oakridgensis</name>
    <dbReference type="NCBI Taxonomy" id="694327"/>
    <lineage>
        <taxon>Bacteria</taxon>
        <taxon>Pseudomonadati</taxon>
        <taxon>Thermodesulfobacteriota</taxon>
        <taxon>Desulfovibrionia</taxon>
        <taxon>Desulfovibrionales</taxon>
        <taxon>Desulfovibrionaceae</taxon>
        <taxon>Solidesulfovibrio</taxon>
    </lineage>
</organism>
<dbReference type="Pfam" id="PF11185">
    <property type="entry name" value="DUF2971"/>
    <property type="match status" value="1"/>
</dbReference>
<dbReference type="OrthoDB" id="4119964at2"/>
<protein>
    <recommendedName>
        <fullName evidence="3">DUF2971 domain-containing protein</fullName>
    </recommendedName>
</protein>
<evidence type="ECO:0000313" key="2">
    <source>
        <dbReference type="Proteomes" id="UP000004662"/>
    </source>
</evidence>
<sequence>MTPQVLYKFMGSDRANFFSSEKKQALNLASIRSLNDPFEFSNSCSAFRLMNAKQANRQDSDEASPRKEDVRKKIDTCLNKLGLPPIKGELVNPQIQYHYLDGRGGVNSPQKLIDDILKKRDVGVLSMSADRNDDDPIIENPLMWAHYCKSFSGFAIALDPRDDFFSAKKEPDLCVLKKVDYQPSMPLLEDLPQLTENEIILKAGTVKSHHWAYENEWRLITTGNDGLHITDKARLKKLPITAIKGIYLGIKSNEYADNAIKFCKDYEIPIYSMQIRKDNWGINFLNI</sequence>
<dbReference type="AlphaFoldDB" id="G7Q526"/>
<dbReference type="EMBL" id="CM001368">
    <property type="protein sequence ID" value="EHJ47953.1"/>
    <property type="molecule type" value="Genomic_DNA"/>
</dbReference>
<dbReference type="RefSeq" id="WP_009181340.1">
    <property type="nucleotide sequence ID" value="NZ_CM001368.1"/>
</dbReference>
<evidence type="ECO:0000313" key="1">
    <source>
        <dbReference type="EMBL" id="EHJ47953.1"/>
    </source>
</evidence>
<accession>G7Q526</accession>
<keyword evidence="2" id="KW-1185">Reference proteome</keyword>
<proteinExistence type="predicted"/>
<dbReference type="InterPro" id="IPR021352">
    <property type="entry name" value="DUF2971"/>
</dbReference>
<evidence type="ECO:0008006" key="3">
    <source>
        <dbReference type="Google" id="ProtNLM"/>
    </source>
</evidence>
<gene>
    <name evidence="1" type="ORF">DFW101_1947</name>
</gene>
<reference evidence="2" key="1">
    <citation type="journal article" date="2015" name="Genome Announc.">
        <title>High-Quality Draft Genome Sequence of Desulfovibrio carbinoliphilus FW-101-2B, an Organic Acid-Oxidizing Sulfate-Reducing Bacterium Isolated from Uranium(VI)-Contaminated Groundwater.</title>
        <authorList>
            <person name="Ramsay B.D."/>
            <person name="Hwang C."/>
            <person name="Woo H.L."/>
            <person name="Carroll S.L."/>
            <person name="Lucas S."/>
            <person name="Han J."/>
            <person name="Lapidus A.L."/>
            <person name="Cheng J.F."/>
            <person name="Goodwin L.A."/>
            <person name="Pitluck S."/>
            <person name="Peters L."/>
            <person name="Chertkov O."/>
            <person name="Held B."/>
            <person name="Detter J.C."/>
            <person name="Han C.S."/>
            <person name="Tapia R."/>
            <person name="Land M.L."/>
            <person name="Hauser L.J."/>
            <person name="Kyrpides N.C."/>
            <person name="Ivanova N.N."/>
            <person name="Mikhailova N."/>
            <person name="Pagani I."/>
            <person name="Woyke T."/>
            <person name="Arkin A.P."/>
            <person name="Dehal P."/>
            <person name="Chivian D."/>
            <person name="Criddle C.S."/>
            <person name="Wu W."/>
            <person name="Chakraborty R."/>
            <person name="Hazen T.C."/>
            <person name="Fields M.W."/>
        </authorList>
    </citation>
    <scope>NUCLEOTIDE SEQUENCE [LARGE SCALE GENOMIC DNA]</scope>
    <source>
        <strain evidence="2">FW-101-2B</strain>
    </source>
</reference>
<name>G7Q526_9BACT</name>
<dbReference type="HOGENOM" id="CLU_050666_1_0_7"/>
<dbReference type="Proteomes" id="UP000004662">
    <property type="component" value="Chromosome"/>
</dbReference>